<dbReference type="Pfam" id="PF14529">
    <property type="entry name" value="Exo_endo_phos_2"/>
    <property type="match status" value="1"/>
</dbReference>
<accession>A0AAW1JCV1</accession>
<dbReference type="Proteomes" id="UP001458880">
    <property type="component" value="Unassembled WGS sequence"/>
</dbReference>
<dbReference type="SUPFAM" id="SSF56219">
    <property type="entry name" value="DNase I-like"/>
    <property type="match status" value="2"/>
</dbReference>
<evidence type="ECO:0000259" key="1">
    <source>
        <dbReference type="Pfam" id="PF14529"/>
    </source>
</evidence>
<protein>
    <submittedName>
        <fullName evidence="2">Endonuclease-reverse transcriptase</fullName>
    </submittedName>
</protein>
<dbReference type="PANTHER" id="PTHR36688">
    <property type="entry name" value="ENDO/EXONUCLEASE/PHOSPHATASE DOMAIN-CONTAINING PROTEIN"/>
    <property type="match status" value="1"/>
</dbReference>
<dbReference type="SUPFAM" id="SSF56672">
    <property type="entry name" value="DNA/RNA polymerases"/>
    <property type="match status" value="1"/>
</dbReference>
<gene>
    <name evidence="2" type="ORF">QE152_g30910</name>
</gene>
<keyword evidence="2" id="KW-0378">Hydrolase</keyword>
<name>A0AAW1JCV1_POPJA</name>
<evidence type="ECO:0000313" key="2">
    <source>
        <dbReference type="EMBL" id="KAK9700949.1"/>
    </source>
</evidence>
<dbReference type="PANTHER" id="PTHR36688:SF1">
    <property type="entry name" value="ENDONUCLEASE_EXONUCLEASE_PHOSPHATASE DOMAIN-CONTAINING PROTEIN"/>
    <property type="match status" value="1"/>
</dbReference>
<dbReference type="InterPro" id="IPR052560">
    <property type="entry name" value="RdDP_mobile_element"/>
</dbReference>
<dbReference type="InterPro" id="IPR043502">
    <property type="entry name" value="DNA/RNA_pol_sf"/>
</dbReference>
<dbReference type="InterPro" id="IPR005135">
    <property type="entry name" value="Endo/exonuclease/phosphatase"/>
</dbReference>
<sequence>MQGYQYSVKNRADGFGGVAILVHEAFYVREIQLNHIHPGVELCAASISYLRVNLQVFSIYKPPSIKLSHTAWQSVFSQIPSNSNICGDFNAHHSAWGSYTNKDGKALLEAIDSSGLVFLNNGQPTKLSPPSQMQSAVDLTLATTNLVNKCRWNIMDDMQSAVDLTLATTNLVNKCRWNIMDDTFGSDHFIIVTELDILKQRFRSAFDRFQLASGRTGMLIVFYTKKKVKESWKIYCNSLNKNTPLSTIWRKAKNIGTSTKQSPNPLHQELVEEILCNLSPEGPYEHMKQSHPPLTDSFNNMEEPFTFQELDRAIKCSHNSSPGLDNITYPMVSNLPAIAKDKLLEIYNEWWVESKYLDSLRDIVILPILKPGKPANSVKSYRPISLMSCITKTFERIIKWRMEWWFKTKEILPNCQYGFKKGYGTTDALAELVSHIQTSFSANTYLPDLRKVTGLQMPSPNWSLTFRPPLAQIPIYRPCLPI</sequence>
<keyword evidence="3" id="KW-1185">Reference proteome</keyword>
<keyword evidence="2" id="KW-0255">Endonuclease</keyword>
<proteinExistence type="predicted"/>
<dbReference type="Gene3D" id="3.60.10.10">
    <property type="entry name" value="Endonuclease/exonuclease/phosphatase"/>
    <property type="match status" value="1"/>
</dbReference>
<dbReference type="AlphaFoldDB" id="A0AAW1JCV1"/>
<organism evidence="2 3">
    <name type="scientific">Popillia japonica</name>
    <name type="common">Japanese beetle</name>
    <dbReference type="NCBI Taxonomy" id="7064"/>
    <lineage>
        <taxon>Eukaryota</taxon>
        <taxon>Metazoa</taxon>
        <taxon>Ecdysozoa</taxon>
        <taxon>Arthropoda</taxon>
        <taxon>Hexapoda</taxon>
        <taxon>Insecta</taxon>
        <taxon>Pterygota</taxon>
        <taxon>Neoptera</taxon>
        <taxon>Endopterygota</taxon>
        <taxon>Coleoptera</taxon>
        <taxon>Polyphaga</taxon>
        <taxon>Scarabaeiformia</taxon>
        <taxon>Scarabaeidae</taxon>
        <taxon>Rutelinae</taxon>
        <taxon>Popillia</taxon>
    </lineage>
</organism>
<dbReference type="GO" id="GO:0071897">
    <property type="term" value="P:DNA biosynthetic process"/>
    <property type="evidence" value="ECO:0007669"/>
    <property type="project" value="UniProtKB-ARBA"/>
</dbReference>
<feature type="domain" description="Endonuclease/exonuclease/phosphatase" evidence="1">
    <location>
        <begin position="55"/>
        <end position="160"/>
    </location>
</feature>
<dbReference type="GO" id="GO:0004519">
    <property type="term" value="F:endonuclease activity"/>
    <property type="evidence" value="ECO:0007669"/>
    <property type="project" value="UniProtKB-KW"/>
</dbReference>
<reference evidence="2 3" key="1">
    <citation type="journal article" date="2024" name="BMC Genomics">
        <title>De novo assembly and annotation of Popillia japonica's genome with initial clues to its potential as an invasive pest.</title>
        <authorList>
            <person name="Cucini C."/>
            <person name="Boschi S."/>
            <person name="Funari R."/>
            <person name="Cardaioli E."/>
            <person name="Iannotti N."/>
            <person name="Marturano G."/>
            <person name="Paoli F."/>
            <person name="Bruttini M."/>
            <person name="Carapelli A."/>
            <person name="Frati F."/>
            <person name="Nardi F."/>
        </authorList>
    </citation>
    <scope>NUCLEOTIDE SEQUENCE [LARGE SCALE GENOMIC DNA]</scope>
    <source>
        <strain evidence="2">DMR45628</strain>
    </source>
</reference>
<dbReference type="InterPro" id="IPR036691">
    <property type="entry name" value="Endo/exonu/phosph_ase_sf"/>
</dbReference>
<keyword evidence="2" id="KW-0540">Nuclease</keyword>
<comment type="caution">
    <text evidence="2">The sequence shown here is derived from an EMBL/GenBank/DDBJ whole genome shotgun (WGS) entry which is preliminary data.</text>
</comment>
<evidence type="ECO:0000313" key="3">
    <source>
        <dbReference type="Proteomes" id="UP001458880"/>
    </source>
</evidence>
<dbReference type="EMBL" id="JASPKY010000426">
    <property type="protein sequence ID" value="KAK9700949.1"/>
    <property type="molecule type" value="Genomic_DNA"/>
</dbReference>